<dbReference type="AlphaFoldDB" id="A0A1F5C8R4"/>
<evidence type="ECO:0008006" key="9">
    <source>
        <dbReference type="Google" id="ProtNLM"/>
    </source>
</evidence>
<evidence type="ECO:0000259" key="5">
    <source>
        <dbReference type="Pfam" id="PF00389"/>
    </source>
</evidence>
<dbReference type="PANTHER" id="PTHR43761:SF1">
    <property type="entry name" value="D-ISOMER SPECIFIC 2-HYDROXYACID DEHYDROGENASE CATALYTIC DOMAIN-CONTAINING PROTEIN-RELATED"/>
    <property type="match status" value="1"/>
</dbReference>
<comment type="caution">
    <text evidence="7">The sequence shown here is derived from an EMBL/GenBank/DDBJ whole genome shotgun (WGS) entry which is preliminary data.</text>
</comment>
<dbReference type="Pfam" id="PF00389">
    <property type="entry name" value="2-Hacid_dh"/>
    <property type="match status" value="1"/>
</dbReference>
<dbReference type="EMBL" id="MEYT01000007">
    <property type="protein sequence ID" value="OGD39275.1"/>
    <property type="molecule type" value="Genomic_DNA"/>
</dbReference>
<dbReference type="InterPro" id="IPR006139">
    <property type="entry name" value="D-isomer_2_OHA_DH_cat_dom"/>
</dbReference>
<comment type="similarity">
    <text evidence="1 4">Belongs to the D-isomer specific 2-hydroxyacid dehydrogenase family.</text>
</comment>
<dbReference type="InterPro" id="IPR050418">
    <property type="entry name" value="D-iso_2-hydroxyacid_DH_PdxB"/>
</dbReference>
<dbReference type="GO" id="GO:0016616">
    <property type="term" value="F:oxidoreductase activity, acting on the CH-OH group of donors, NAD or NADP as acceptor"/>
    <property type="evidence" value="ECO:0007669"/>
    <property type="project" value="InterPro"/>
</dbReference>
<evidence type="ECO:0000256" key="1">
    <source>
        <dbReference type="ARBA" id="ARBA00005854"/>
    </source>
</evidence>
<feature type="domain" description="D-isomer specific 2-hydroxyacid dehydrogenase catalytic" evidence="5">
    <location>
        <begin position="67"/>
        <end position="484"/>
    </location>
</feature>
<dbReference type="SUPFAM" id="SSF51735">
    <property type="entry name" value="NAD(P)-binding Rossmann-fold domains"/>
    <property type="match status" value="1"/>
</dbReference>
<organism evidence="7 8">
    <name type="scientific">Candidatus Azambacteria bacterium RIFCSPLOWO2_01_FULL_46_26</name>
    <dbReference type="NCBI Taxonomy" id="1797299"/>
    <lineage>
        <taxon>Bacteria</taxon>
        <taxon>Candidatus Azamiibacteriota</taxon>
    </lineage>
</organism>
<accession>A0A1F5C8R4</accession>
<dbReference type="Pfam" id="PF02826">
    <property type="entry name" value="2-Hacid_dh_C"/>
    <property type="match status" value="1"/>
</dbReference>
<evidence type="ECO:0000256" key="3">
    <source>
        <dbReference type="ARBA" id="ARBA00023027"/>
    </source>
</evidence>
<protein>
    <recommendedName>
        <fullName evidence="9">D-isomer specific 2-hydroxyacid dehydrogenase NAD-binding domain-containing protein</fullName>
    </recommendedName>
</protein>
<evidence type="ECO:0000256" key="2">
    <source>
        <dbReference type="ARBA" id="ARBA00023002"/>
    </source>
</evidence>
<dbReference type="InterPro" id="IPR006140">
    <property type="entry name" value="D-isomer_DH_NAD-bd"/>
</dbReference>
<keyword evidence="3" id="KW-0520">NAD</keyword>
<evidence type="ECO:0000313" key="7">
    <source>
        <dbReference type="EMBL" id="OGD39275.1"/>
    </source>
</evidence>
<feature type="domain" description="D-isomer specific 2-hydroxyacid dehydrogenase NAD-binding" evidence="6">
    <location>
        <begin position="302"/>
        <end position="429"/>
    </location>
</feature>
<dbReference type="Proteomes" id="UP000178969">
    <property type="component" value="Unassembled WGS sequence"/>
</dbReference>
<evidence type="ECO:0000259" key="6">
    <source>
        <dbReference type="Pfam" id="PF02826"/>
    </source>
</evidence>
<dbReference type="GO" id="GO:0051287">
    <property type="term" value="F:NAD binding"/>
    <property type="evidence" value="ECO:0007669"/>
    <property type="project" value="InterPro"/>
</dbReference>
<name>A0A1F5C8R4_9BACT</name>
<sequence length="495" mass="57003">MKMDKKFKKVVVLDTVIFYPEHRQILNSISEEVLEYPTSLPEGLEKQYEENPDLFLNKLCYTQIAIDNIPLQLLMNRVDGADVVISCWTDIPDEILRLNPQLKLIVFWTHEREHRINIKLADELGITVANIPDYGTDAVAEVVFAGLWQLLHRNFGANNALETGDKISHAIVDYVFSHFRQLQDNEKYTRSGKFTHHFHKIGLVKFDFNQKNLDELIPERLVEYKRVGLLNIEKSAETINALRALGVICEQYKTSDTSLATYYKFLAENDIIFYDSKTINHREIRKITVMFESKLVDVEKLSSAEYSFNDKIFGVVGLGRIGIKVATIAKRLGFEVVYYSKTRRNELENELGIKYVELEKLAETSDVVSVHVPAHKAENLFDDKLIAKLKNKSIFINTADGNAIDQHALTKRMLAGEIFAYLDVYPGLPRKDIFGMPMKDKTDWKIHKELANNVLAYRAGWKTQESIKVKTYKLLGEMIDFLVGKKDKYKLPDEL</sequence>
<dbReference type="InterPro" id="IPR036291">
    <property type="entry name" value="NAD(P)-bd_dom_sf"/>
</dbReference>
<dbReference type="SUPFAM" id="SSF52283">
    <property type="entry name" value="Formate/glycerate dehydrogenase catalytic domain-like"/>
    <property type="match status" value="1"/>
</dbReference>
<reference evidence="7 8" key="1">
    <citation type="journal article" date="2016" name="Nat. Commun.">
        <title>Thousands of microbial genomes shed light on interconnected biogeochemical processes in an aquifer system.</title>
        <authorList>
            <person name="Anantharaman K."/>
            <person name="Brown C.T."/>
            <person name="Hug L.A."/>
            <person name="Sharon I."/>
            <person name="Castelle C.J."/>
            <person name="Probst A.J."/>
            <person name="Thomas B.C."/>
            <person name="Singh A."/>
            <person name="Wilkins M.J."/>
            <person name="Karaoz U."/>
            <person name="Brodie E.L."/>
            <person name="Williams K.H."/>
            <person name="Hubbard S.S."/>
            <person name="Banfield J.F."/>
        </authorList>
    </citation>
    <scope>NUCLEOTIDE SEQUENCE [LARGE SCALE GENOMIC DNA]</scope>
</reference>
<dbReference type="STRING" id="1797299.A3A25_03715"/>
<evidence type="ECO:0000313" key="8">
    <source>
        <dbReference type="Proteomes" id="UP000178969"/>
    </source>
</evidence>
<evidence type="ECO:0000256" key="4">
    <source>
        <dbReference type="RuleBase" id="RU003719"/>
    </source>
</evidence>
<dbReference type="Gene3D" id="3.40.50.720">
    <property type="entry name" value="NAD(P)-binding Rossmann-like Domain"/>
    <property type="match status" value="4"/>
</dbReference>
<dbReference type="PANTHER" id="PTHR43761">
    <property type="entry name" value="D-ISOMER SPECIFIC 2-HYDROXYACID DEHYDROGENASE FAMILY PROTEIN (AFU_ORTHOLOGUE AFUA_1G13630)"/>
    <property type="match status" value="1"/>
</dbReference>
<gene>
    <name evidence="7" type="ORF">A3A25_03715</name>
</gene>
<proteinExistence type="inferred from homology"/>
<keyword evidence="2 4" id="KW-0560">Oxidoreductase</keyword>